<dbReference type="OrthoDB" id="9896941at2"/>
<evidence type="ECO:0000313" key="2">
    <source>
        <dbReference type="EMBL" id="EPF30717.1"/>
    </source>
</evidence>
<protein>
    <recommendedName>
        <fullName evidence="4">Spi protease inhibitor domain-containing protein</fullName>
    </recommendedName>
</protein>
<dbReference type="STRING" id="1125699.HMPREF9194_01036"/>
<gene>
    <name evidence="2" type="ORF">HMPREF9194_01036</name>
</gene>
<dbReference type="EMBL" id="ATFF01000006">
    <property type="protein sequence ID" value="EPF30717.1"/>
    <property type="molecule type" value="Genomic_DNA"/>
</dbReference>
<dbReference type="PATRIC" id="fig|1125699.3.peg.1059"/>
<name>S3KET1_TREMA</name>
<sequence>MNKKALYKTALFALSFCAFSAVLVLVYVQAEKVKTKRLSTEVQRVLRQSGSTASVTGNVLLKTPAQISSLVFSLADKNGQKAGYACLVRITGSCGPVPAVFVCDEQKNISFAGIAGLADVFSKELYGLTDTQLFYWTSRIALFMKAAGK</sequence>
<comment type="caution">
    <text evidence="2">The sequence shown here is derived from an EMBL/GenBank/DDBJ whole genome shotgun (WGS) entry which is preliminary data.</text>
</comment>
<keyword evidence="3" id="KW-1185">Reference proteome</keyword>
<dbReference type="RefSeq" id="WP_016525328.1">
    <property type="nucleotide sequence ID" value="NZ_KE332518.1"/>
</dbReference>
<accession>S3KET1</accession>
<keyword evidence="1" id="KW-0732">Signal</keyword>
<feature type="chain" id="PRO_5004522863" description="Spi protease inhibitor domain-containing protein" evidence="1">
    <location>
        <begin position="21"/>
        <end position="149"/>
    </location>
</feature>
<organism evidence="2 3">
    <name type="scientific">Treponema maltophilum ATCC 51939</name>
    <dbReference type="NCBI Taxonomy" id="1125699"/>
    <lineage>
        <taxon>Bacteria</taxon>
        <taxon>Pseudomonadati</taxon>
        <taxon>Spirochaetota</taxon>
        <taxon>Spirochaetia</taxon>
        <taxon>Spirochaetales</taxon>
        <taxon>Treponemataceae</taxon>
        <taxon>Treponema</taxon>
    </lineage>
</organism>
<evidence type="ECO:0000313" key="3">
    <source>
        <dbReference type="Proteomes" id="UP000014541"/>
    </source>
</evidence>
<feature type="signal peptide" evidence="1">
    <location>
        <begin position="1"/>
        <end position="20"/>
    </location>
</feature>
<proteinExistence type="predicted"/>
<reference evidence="2 3" key="1">
    <citation type="submission" date="2013-04" db="EMBL/GenBank/DDBJ databases">
        <title>The Genome Sequence of Treponema maltophilum ATCC 51939.</title>
        <authorList>
            <consortium name="The Broad Institute Genomics Platform"/>
            <person name="Earl A."/>
            <person name="Ward D."/>
            <person name="Feldgarden M."/>
            <person name="Gevers D."/>
            <person name="Leonetti C."/>
            <person name="Blanton J.M."/>
            <person name="Dewhirst F.E."/>
            <person name="Izard J."/>
            <person name="Walker B."/>
            <person name="Young S."/>
            <person name="Zeng Q."/>
            <person name="Gargeya S."/>
            <person name="Fitzgerald M."/>
            <person name="Haas B."/>
            <person name="Abouelleil A."/>
            <person name="Allen A.W."/>
            <person name="Alvarado L."/>
            <person name="Arachchi H.M."/>
            <person name="Berlin A.M."/>
            <person name="Chapman S.B."/>
            <person name="Gainer-Dewar J."/>
            <person name="Goldberg J."/>
            <person name="Griggs A."/>
            <person name="Gujja S."/>
            <person name="Hansen M."/>
            <person name="Howarth C."/>
            <person name="Imamovic A."/>
            <person name="Ireland A."/>
            <person name="Larimer J."/>
            <person name="McCowan C."/>
            <person name="Murphy C."/>
            <person name="Pearson M."/>
            <person name="Poon T.W."/>
            <person name="Priest M."/>
            <person name="Roberts A."/>
            <person name="Saif S."/>
            <person name="Shea T."/>
            <person name="Sisk P."/>
            <person name="Sykes S."/>
            <person name="Wortman J."/>
            <person name="Nusbaum C."/>
            <person name="Birren B."/>
        </authorList>
    </citation>
    <scope>NUCLEOTIDE SEQUENCE [LARGE SCALE GENOMIC DNA]</scope>
    <source>
        <strain evidence="2 3">ATCC 51939</strain>
    </source>
</reference>
<evidence type="ECO:0000256" key="1">
    <source>
        <dbReference type="SAM" id="SignalP"/>
    </source>
</evidence>
<dbReference type="HOGENOM" id="CLU_1739699_0_0_12"/>
<evidence type="ECO:0008006" key="4">
    <source>
        <dbReference type="Google" id="ProtNLM"/>
    </source>
</evidence>
<dbReference type="Proteomes" id="UP000014541">
    <property type="component" value="Unassembled WGS sequence"/>
</dbReference>
<dbReference type="AlphaFoldDB" id="S3KET1"/>